<evidence type="ECO:0000256" key="2">
    <source>
        <dbReference type="ARBA" id="ARBA00022801"/>
    </source>
</evidence>
<dbReference type="SUPFAM" id="SSF53474">
    <property type="entry name" value="alpha/beta-Hydrolases"/>
    <property type="match status" value="1"/>
</dbReference>
<evidence type="ECO:0000259" key="3">
    <source>
        <dbReference type="Pfam" id="PF02230"/>
    </source>
</evidence>
<comment type="similarity">
    <text evidence="1">Belongs to the AB hydrolase superfamily. AB hydrolase 2 family.</text>
</comment>
<evidence type="ECO:0000313" key="4">
    <source>
        <dbReference type="EMBL" id="QCP53270.1"/>
    </source>
</evidence>
<dbReference type="AlphaFoldDB" id="A0A4V1EIC3"/>
<dbReference type="EMBL" id="CP040078">
    <property type="protein sequence ID" value="QCP53270.1"/>
    <property type="molecule type" value="Genomic_DNA"/>
</dbReference>
<dbReference type="OrthoDB" id="9801763at2"/>
<feature type="domain" description="Phospholipase/carboxylesterase/thioesterase" evidence="3">
    <location>
        <begin position="17"/>
        <end position="199"/>
    </location>
</feature>
<protein>
    <submittedName>
        <fullName evidence="4">Hydrolase</fullName>
    </submittedName>
</protein>
<dbReference type="PANTHER" id="PTHR10655">
    <property type="entry name" value="LYSOPHOSPHOLIPASE-RELATED"/>
    <property type="match status" value="1"/>
</dbReference>
<accession>A0A4V1EIC3</accession>
<dbReference type="InterPro" id="IPR029058">
    <property type="entry name" value="AB_hydrolase_fold"/>
</dbReference>
<dbReference type="Pfam" id="PF02230">
    <property type="entry name" value="Abhydrolase_2"/>
    <property type="match status" value="1"/>
</dbReference>
<dbReference type="Proteomes" id="UP000298656">
    <property type="component" value="Chromosome 2"/>
</dbReference>
<evidence type="ECO:0000313" key="5">
    <source>
        <dbReference type="Proteomes" id="UP000298656"/>
    </source>
</evidence>
<sequence>MDWNRFEHGWRRAPLEGPAQSLVVLLHGVGGSALDLLPLADSWCQALPDTAFASLDGSEAFDGGAGGRQWFSRREIDELRRPLRVANAYPALHRMLSGELARYELDFDCLAIVGFSQGSIMALHHVATNSAGAAAVVAYSGRLASPVGQRCRASITLVHGTDDDVIPVLELERAAHAFSDAGCAVEAYALPSVGHTISSDGALLGRDALVRALVERPRVLAHLRSKTAIGAHKTL</sequence>
<evidence type="ECO:0000256" key="1">
    <source>
        <dbReference type="ARBA" id="ARBA00006499"/>
    </source>
</evidence>
<proteinExistence type="inferred from homology"/>
<dbReference type="Gene3D" id="3.40.50.1820">
    <property type="entry name" value="alpha/beta hydrolase"/>
    <property type="match status" value="1"/>
</dbReference>
<dbReference type="InterPro" id="IPR050565">
    <property type="entry name" value="LYPA1-2/EST-like"/>
</dbReference>
<keyword evidence="5" id="KW-1185">Reference proteome</keyword>
<gene>
    <name evidence="4" type="ORF">FAZ95_29855</name>
</gene>
<keyword evidence="2 4" id="KW-0378">Hydrolase</keyword>
<dbReference type="InterPro" id="IPR003140">
    <property type="entry name" value="PLipase/COase/thioEstase"/>
</dbReference>
<organism evidence="4 5">
    <name type="scientific">Trinickia violacea</name>
    <dbReference type="NCBI Taxonomy" id="2571746"/>
    <lineage>
        <taxon>Bacteria</taxon>
        <taxon>Pseudomonadati</taxon>
        <taxon>Pseudomonadota</taxon>
        <taxon>Betaproteobacteria</taxon>
        <taxon>Burkholderiales</taxon>
        <taxon>Burkholderiaceae</taxon>
        <taxon>Trinickia</taxon>
    </lineage>
</organism>
<dbReference type="GO" id="GO:0016787">
    <property type="term" value="F:hydrolase activity"/>
    <property type="evidence" value="ECO:0007669"/>
    <property type="project" value="UniProtKB-KW"/>
</dbReference>
<reference evidence="4 5" key="1">
    <citation type="submission" date="2019-05" db="EMBL/GenBank/DDBJ databases">
        <title>Burkholderia sp. DHOD12, isolated from subtropical forest soil.</title>
        <authorList>
            <person name="Gao Z.-H."/>
            <person name="Qiu L.-H."/>
        </authorList>
    </citation>
    <scope>NUCLEOTIDE SEQUENCE [LARGE SCALE GENOMIC DNA]</scope>
    <source>
        <strain evidence="4 5">DHOD12</strain>
    </source>
</reference>
<dbReference type="PANTHER" id="PTHR10655:SF17">
    <property type="entry name" value="LYSOPHOSPHOLIPASE-LIKE PROTEIN 1"/>
    <property type="match status" value="1"/>
</dbReference>
<dbReference type="RefSeq" id="WP_137336040.1">
    <property type="nucleotide sequence ID" value="NZ_CP040078.1"/>
</dbReference>
<name>A0A4V1EIC3_9BURK</name>
<dbReference type="KEGG" id="tvl:FAZ95_29855"/>